<proteinExistence type="predicted"/>
<dbReference type="GeneID" id="9463306"/>
<dbReference type="RefSeq" id="XP_002894999.1">
    <property type="nucleotide sequence ID" value="XM_002894953.1"/>
</dbReference>
<evidence type="ECO:0000313" key="2">
    <source>
        <dbReference type="Proteomes" id="UP000006643"/>
    </source>
</evidence>
<keyword evidence="2" id="KW-1185">Reference proteome</keyword>
<dbReference type="AlphaFoldDB" id="D0P3X2"/>
<dbReference type="HOGENOM" id="CLU_2089547_0_0_1"/>
<name>D0P3X2_PHYIT</name>
<dbReference type="InParanoid" id="D0P3X2"/>
<gene>
    <name evidence="1" type="ORF">PITG_21712</name>
</gene>
<protein>
    <submittedName>
        <fullName evidence="1">Uncharacterized protein</fullName>
    </submittedName>
</protein>
<organism evidence="1 2">
    <name type="scientific">Phytophthora infestans (strain T30-4)</name>
    <name type="common">Potato late blight agent</name>
    <dbReference type="NCBI Taxonomy" id="403677"/>
    <lineage>
        <taxon>Eukaryota</taxon>
        <taxon>Sar</taxon>
        <taxon>Stramenopiles</taxon>
        <taxon>Oomycota</taxon>
        <taxon>Peronosporomycetes</taxon>
        <taxon>Peronosporales</taxon>
        <taxon>Peronosporaceae</taxon>
        <taxon>Phytophthora</taxon>
    </lineage>
</organism>
<reference evidence="2" key="1">
    <citation type="journal article" date="2009" name="Nature">
        <title>Genome sequence and analysis of the Irish potato famine pathogen Phytophthora infestans.</title>
        <authorList>
            <consortium name="The Broad Institute Genome Sequencing Platform"/>
            <person name="Haas B.J."/>
            <person name="Kamoun S."/>
            <person name="Zody M.C."/>
            <person name="Jiang R.H."/>
            <person name="Handsaker R.E."/>
            <person name="Cano L.M."/>
            <person name="Grabherr M."/>
            <person name="Kodira C.D."/>
            <person name="Raffaele S."/>
            <person name="Torto-Alalibo T."/>
            <person name="Bozkurt T.O."/>
            <person name="Ah-Fong A.M."/>
            <person name="Alvarado L."/>
            <person name="Anderson V.L."/>
            <person name="Armstrong M.R."/>
            <person name="Avrova A."/>
            <person name="Baxter L."/>
            <person name="Beynon J."/>
            <person name="Boevink P.C."/>
            <person name="Bollmann S.R."/>
            <person name="Bos J.I."/>
            <person name="Bulone V."/>
            <person name="Cai G."/>
            <person name="Cakir C."/>
            <person name="Carrington J.C."/>
            <person name="Chawner M."/>
            <person name="Conti L."/>
            <person name="Costanzo S."/>
            <person name="Ewan R."/>
            <person name="Fahlgren N."/>
            <person name="Fischbach M.A."/>
            <person name="Fugelstad J."/>
            <person name="Gilroy E.M."/>
            <person name="Gnerre S."/>
            <person name="Green P.J."/>
            <person name="Grenville-Briggs L.J."/>
            <person name="Griffith J."/>
            <person name="Grunwald N.J."/>
            <person name="Horn K."/>
            <person name="Horner N.R."/>
            <person name="Hu C.H."/>
            <person name="Huitema E."/>
            <person name="Jeong D.H."/>
            <person name="Jones A.M."/>
            <person name="Jones J.D."/>
            <person name="Jones R.W."/>
            <person name="Karlsson E.K."/>
            <person name="Kunjeti S.G."/>
            <person name="Lamour K."/>
            <person name="Liu Z."/>
            <person name="Ma L."/>
            <person name="Maclean D."/>
            <person name="Chibucos M.C."/>
            <person name="McDonald H."/>
            <person name="McWalters J."/>
            <person name="Meijer H.J."/>
            <person name="Morgan W."/>
            <person name="Morris P.F."/>
            <person name="Munro C.A."/>
            <person name="O'Neill K."/>
            <person name="Ospina-Giraldo M."/>
            <person name="Pinzon A."/>
            <person name="Pritchard L."/>
            <person name="Ramsahoye B."/>
            <person name="Ren Q."/>
            <person name="Restrepo S."/>
            <person name="Roy S."/>
            <person name="Sadanandom A."/>
            <person name="Savidor A."/>
            <person name="Schornack S."/>
            <person name="Schwartz D.C."/>
            <person name="Schumann U.D."/>
            <person name="Schwessinger B."/>
            <person name="Seyer L."/>
            <person name="Sharpe T."/>
            <person name="Silvar C."/>
            <person name="Song J."/>
            <person name="Studholme D.J."/>
            <person name="Sykes S."/>
            <person name="Thines M."/>
            <person name="van de Vondervoort P.J."/>
            <person name="Phuntumart V."/>
            <person name="Wawra S."/>
            <person name="Weide R."/>
            <person name="Win J."/>
            <person name="Young C."/>
            <person name="Zhou S."/>
            <person name="Fry W."/>
            <person name="Meyers B.C."/>
            <person name="van West P."/>
            <person name="Ristaino J."/>
            <person name="Govers F."/>
            <person name="Birch P.R."/>
            <person name="Whisson S.C."/>
            <person name="Judelson H.S."/>
            <person name="Nusbaum C."/>
        </authorList>
    </citation>
    <scope>NUCLEOTIDE SEQUENCE [LARGE SCALE GENOMIC DNA]</scope>
    <source>
        <strain evidence="2">T30-4</strain>
    </source>
</reference>
<sequence length="117" mass="12954">MYTDNLGLADRKLMKKAATAITEALRQSGTYKLFFMARLENGRVGADDLSAIETVISSIAMADVPLTVISIQSKRLPGRTHRVKKYNATPSMTRYMPLVKMIRQLPTSLNGFFPSAS</sequence>
<accession>D0P3X2</accession>
<dbReference type="EMBL" id="DS028439">
    <property type="protein sequence ID" value="EEY62106.1"/>
    <property type="molecule type" value="Genomic_DNA"/>
</dbReference>
<dbReference type="OrthoDB" id="8954335at2759"/>
<dbReference type="KEGG" id="pif:PITG_21712"/>
<evidence type="ECO:0000313" key="1">
    <source>
        <dbReference type="EMBL" id="EEY62106.1"/>
    </source>
</evidence>
<dbReference type="VEuPathDB" id="FungiDB:PITG_21712"/>
<dbReference type="Proteomes" id="UP000006643">
    <property type="component" value="Unassembled WGS sequence"/>
</dbReference>